<evidence type="ECO:0000313" key="3">
    <source>
        <dbReference type="Proteomes" id="UP000184436"/>
    </source>
</evidence>
<gene>
    <name evidence="2" type="ORF">SAMN05444349_111127</name>
</gene>
<keyword evidence="1" id="KW-1133">Transmembrane helix</keyword>
<dbReference type="STRING" id="871325.SAMN05444349_111127"/>
<accession>A0A1M4Z1J2</accession>
<dbReference type="Proteomes" id="UP000184436">
    <property type="component" value="Unassembled WGS sequence"/>
</dbReference>
<dbReference type="AlphaFoldDB" id="A0A1M4Z1J2"/>
<protein>
    <recommendedName>
        <fullName evidence="4">DUF3408 domain-containing protein</fullName>
    </recommendedName>
</protein>
<dbReference type="EMBL" id="FQVD01000011">
    <property type="protein sequence ID" value="SHF11943.1"/>
    <property type="molecule type" value="Genomic_DNA"/>
</dbReference>
<proteinExistence type="predicted"/>
<evidence type="ECO:0000313" key="2">
    <source>
        <dbReference type="EMBL" id="SHF11943.1"/>
    </source>
</evidence>
<keyword evidence="1" id="KW-0812">Transmembrane</keyword>
<dbReference type="Pfam" id="PF11888">
    <property type="entry name" value="DUF3408"/>
    <property type="match status" value="1"/>
</dbReference>
<feature type="transmembrane region" description="Helical" evidence="1">
    <location>
        <begin position="7"/>
        <end position="26"/>
    </location>
</feature>
<keyword evidence="3" id="KW-1185">Reference proteome</keyword>
<dbReference type="OrthoDB" id="1029295at2"/>
<evidence type="ECO:0008006" key="4">
    <source>
        <dbReference type="Google" id="ProtNLM"/>
    </source>
</evidence>
<evidence type="ECO:0000256" key="1">
    <source>
        <dbReference type="SAM" id="Phobius"/>
    </source>
</evidence>
<sequence length="182" mass="20853">MTHLIEILLITGLIASVIMLMVLIILKAGITVTSRPLTKEEIEKLENRKWPWQRKPKVETPSVPTVSTESAEVIVKPKEVVESYAEKEQTAIKTLVDTISKDADIDSKCSFYRKRFLKCKSTLNRSHVYIDRENLDLIRSLLPIIDPKATISGFVSNIVADHLDRYKPEIIKMYNDERAKIM</sequence>
<reference evidence="2 3" key="1">
    <citation type="submission" date="2016-11" db="EMBL/GenBank/DDBJ databases">
        <authorList>
            <person name="Jaros S."/>
            <person name="Januszkiewicz K."/>
            <person name="Wedrychowicz H."/>
        </authorList>
    </citation>
    <scope>NUCLEOTIDE SEQUENCE [LARGE SCALE GENOMIC DNA]</scope>
    <source>
        <strain evidence="2 3">DSM 26883</strain>
    </source>
</reference>
<dbReference type="InterPro" id="IPR021823">
    <property type="entry name" value="DUF3408"/>
</dbReference>
<organism evidence="2 3">
    <name type="scientific">Bacteroides faecichinchillae</name>
    <dbReference type="NCBI Taxonomy" id="871325"/>
    <lineage>
        <taxon>Bacteria</taxon>
        <taxon>Pseudomonadati</taxon>
        <taxon>Bacteroidota</taxon>
        <taxon>Bacteroidia</taxon>
        <taxon>Bacteroidales</taxon>
        <taxon>Bacteroidaceae</taxon>
        <taxon>Bacteroides</taxon>
    </lineage>
</organism>
<keyword evidence="1" id="KW-0472">Membrane</keyword>
<name>A0A1M4Z1J2_9BACE</name>